<dbReference type="RefSeq" id="WP_204708999.1">
    <property type="nucleotide sequence ID" value="NZ_JBHSZV010000021.1"/>
</dbReference>
<proteinExistence type="predicted"/>
<comment type="caution">
    <text evidence="1">The sequence shown here is derived from an EMBL/GenBank/DDBJ whole genome shotgun (WGS) entry which is preliminary data.</text>
</comment>
<name>A0ABW2EKK7_9BACI</name>
<dbReference type="Proteomes" id="UP001596410">
    <property type="component" value="Unassembled WGS sequence"/>
</dbReference>
<evidence type="ECO:0000313" key="1">
    <source>
        <dbReference type="EMBL" id="MFC7062001.1"/>
    </source>
</evidence>
<protein>
    <submittedName>
        <fullName evidence="1">Uncharacterized protein</fullName>
    </submittedName>
</protein>
<gene>
    <name evidence="1" type="ORF">ACFQIC_09025</name>
</gene>
<organism evidence="1 2">
    <name type="scientific">Halobacillus seohaensis</name>
    <dbReference type="NCBI Taxonomy" id="447421"/>
    <lineage>
        <taxon>Bacteria</taxon>
        <taxon>Bacillati</taxon>
        <taxon>Bacillota</taxon>
        <taxon>Bacilli</taxon>
        <taxon>Bacillales</taxon>
        <taxon>Bacillaceae</taxon>
        <taxon>Halobacillus</taxon>
    </lineage>
</organism>
<sequence length="63" mass="7520">MSNYFHHMNRKEFEEATQIKATCWKCKEWVDESEMFTVTDGKTSWVELCGDCYEFHQSKFGGK</sequence>
<keyword evidence="2" id="KW-1185">Reference proteome</keyword>
<reference evidence="2" key="1">
    <citation type="journal article" date="2019" name="Int. J. Syst. Evol. Microbiol.">
        <title>The Global Catalogue of Microorganisms (GCM) 10K type strain sequencing project: providing services to taxonomists for standard genome sequencing and annotation.</title>
        <authorList>
            <consortium name="The Broad Institute Genomics Platform"/>
            <consortium name="The Broad Institute Genome Sequencing Center for Infectious Disease"/>
            <person name="Wu L."/>
            <person name="Ma J."/>
        </authorList>
    </citation>
    <scope>NUCLEOTIDE SEQUENCE [LARGE SCALE GENOMIC DNA]</scope>
    <source>
        <strain evidence="2">CGMCC 4.1621</strain>
    </source>
</reference>
<accession>A0ABW2EKK7</accession>
<dbReference type="EMBL" id="JBHSZV010000021">
    <property type="protein sequence ID" value="MFC7062001.1"/>
    <property type="molecule type" value="Genomic_DNA"/>
</dbReference>
<evidence type="ECO:0000313" key="2">
    <source>
        <dbReference type="Proteomes" id="UP001596410"/>
    </source>
</evidence>